<organism evidence="1 2">
    <name type="scientific">Sodiomyces alkalinus (strain CBS 110278 / VKM F-3762 / F11)</name>
    <name type="common">Alkaliphilic filamentous fungus</name>
    <dbReference type="NCBI Taxonomy" id="1314773"/>
    <lineage>
        <taxon>Eukaryota</taxon>
        <taxon>Fungi</taxon>
        <taxon>Dikarya</taxon>
        <taxon>Ascomycota</taxon>
        <taxon>Pezizomycotina</taxon>
        <taxon>Sordariomycetes</taxon>
        <taxon>Hypocreomycetidae</taxon>
        <taxon>Glomerellales</taxon>
        <taxon>Plectosphaerellaceae</taxon>
        <taxon>Sodiomyces</taxon>
    </lineage>
</organism>
<gene>
    <name evidence="1" type="ORF">SODALDRAFT_326619</name>
</gene>
<protein>
    <submittedName>
        <fullName evidence="1">Uncharacterized protein</fullName>
    </submittedName>
</protein>
<dbReference type="AlphaFoldDB" id="A0A3N2Q6T5"/>
<sequence length="436" mass="48941">MSYNAPEVPFDPVRCADLHNQLLARAIEAAASSTRQQQDAPRRVTRDLIEHMTQAAPTWPHGIQVPEDSPIYHFLSLIDLHAMTPDEFPLTPEMHQPDPYLFDNGFITENEDGLNVILLYPDATLTPNHGNGGVFFNIDTNRACWNLTEMGFPSEDFWVPLEVILRKQLLKWDQGKFFWGPADGREWEALSTRSWVANDLELAIAGWDTLREAIQNRLPHADGSSLREEKPPIPSEILHDLKVSSFARAFLAKAKRPSFTFVAPGITSFTTESIVELYAAEPPTSPRLTADLDLDGGDEYASLILPAVGNPVPEPAPGNRHFEKGWGNAKNTVLRRAGLYVNRRSYGSDGDDVVLITHEGVDDAFKHHGRRPWGPYRMFSLSEMLFAWAGLVEDGIWEVGPDGVSTPASWLTDPETEQFRIMRWISALPPDDEEEH</sequence>
<dbReference type="GeneID" id="39578693"/>
<dbReference type="RefSeq" id="XP_028470266.1">
    <property type="nucleotide sequence ID" value="XM_028610215.1"/>
</dbReference>
<evidence type="ECO:0000313" key="1">
    <source>
        <dbReference type="EMBL" id="ROT42460.1"/>
    </source>
</evidence>
<keyword evidence="2" id="KW-1185">Reference proteome</keyword>
<dbReference type="OrthoDB" id="3029470at2759"/>
<proteinExistence type="predicted"/>
<reference evidence="1 2" key="1">
    <citation type="journal article" date="2018" name="Mol. Ecol.">
        <title>The obligate alkalophilic soda-lake fungus Sodiomyces alkalinus has shifted to a protein diet.</title>
        <authorList>
            <person name="Grum-Grzhimaylo A.A."/>
            <person name="Falkoski D.L."/>
            <person name="van den Heuvel J."/>
            <person name="Valero-Jimenez C.A."/>
            <person name="Min B."/>
            <person name="Choi I.G."/>
            <person name="Lipzen A."/>
            <person name="Daum C.G."/>
            <person name="Aanen D.K."/>
            <person name="Tsang A."/>
            <person name="Henrissat B."/>
            <person name="Bilanenko E.N."/>
            <person name="de Vries R.P."/>
            <person name="van Kan J.A.L."/>
            <person name="Grigoriev I.V."/>
            <person name="Debets A.J.M."/>
        </authorList>
    </citation>
    <scope>NUCLEOTIDE SEQUENCE [LARGE SCALE GENOMIC DNA]</scope>
    <source>
        <strain evidence="1 2">F11</strain>
    </source>
</reference>
<accession>A0A3N2Q6T5</accession>
<dbReference type="Proteomes" id="UP000272025">
    <property type="component" value="Unassembled WGS sequence"/>
</dbReference>
<name>A0A3N2Q6T5_SODAK</name>
<dbReference type="STRING" id="1314773.A0A3N2Q6T5"/>
<dbReference type="EMBL" id="ML119051">
    <property type="protein sequence ID" value="ROT42460.1"/>
    <property type="molecule type" value="Genomic_DNA"/>
</dbReference>
<evidence type="ECO:0000313" key="2">
    <source>
        <dbReference type="Proteomes" id="UP000272025"/>
    </source>
</evidence>